<proteinExistence type="predicted"/>
<feature type="compositionally biased region" description="Polar residues" evidence="1">
    <location>
        <begin position="271"/>
        <end position="280"/>
    </location>
</feature>
<name>A0A1D3L6N5_PLACU</name>
<dbReference type="EMBL" id="FMIM01000037">
    <property type="protein sequence ID" value="SCL82668.1"/>
    <property type="molecule type" value="Genomic_DNA"/>
</dbReference>
<dbReference type="NCBIfam" id="TIGR01604">
    <property type="entry name" value="PYST-C2"/>
    <property type="match status" value="1"/>
</dbReference>
<reference evidence="3 4" key="1">
    <citation type="submission" date="2016-08" db="EMBL/GenBank/DDBJ databases">
        <authorList>
            <consortium name="Pathogen Informatics"/>
        </authorList>
    </citation>
    <scope>NUCLEOTIDE SEQUENCE [LARGE SCALE GENOMIC DNA]</scope>
    <source>
        <strain evidence="3 4">CB</strain>
    </source>
</reference>
<feature type="region of interest" description="Disordered" evidence="1">
    <location>
        <begin position="261"/>
        <end position="280"/>
    </location>
</feature>
<protein>
    <submittedName>
        <fullName evidence="3">Fam-c protein</fullName>
    </submittedName>
</protein>
<evidence type="ECO:0000256" key="1">
    <source>
        <dbReference type="SAM" id="MobiDB-lite"/>
    </source>
</evidence>
<dbReference type="AlphaFoldDB" id="A0A1D3L6N5"/>
<feature type="compositionally biased region" description="Basic and acidic residues" evidence="1">
    <location>
        <begin position="185"/>
        <end position="234"/>
    </location>
</feature>
<dbReference type="InterPro" id="IPR006491">
    <property type="entry name" value="PYST_C2"/>
</dbReference>
<dbReference type="Proteomes" id="UP000195489">
    <property type="component" value="Unassembled WGS sequence"/>
</dbReference>
<evidence type="ECO:0000313" key="3">
    <source>
        <dbReference type="EMBL" id="SCL82668.1"/>
    </source>
</evidence>
<accession>A0A1D3L6N5</accession>
<evidence type="ECO:0000256" key="2">
    <source>
        <dbReference type="SAM" id="SignalP"/>
    </source>
</evidence>
<feature type="chain" id="PRO_5008917242" evidence="2">
    <location>
        <begin position="24"/>
        <end position="280"/>
    </location>
</feature>
<keyword evidence="2" id="KW-0732">Signal</keyword>
<feature type="signal peptide" evidence="2">
    <location>
        <begin position="1"/>
        <end position="23"/>
    </location>
</feature>
<feature type="region of interest" description="Disordered" evidence="1">
    <location>
        <begin position="185"/>
        <end position="236"/>
    </location>
</feature>
<evidence type="ECO:0000313" key="4">
    <source>
        <dbReference type="Proteomes" id="UP000195489"/>
    </source>
</evidence>
<gene>
    <name evidence="3" type="ORF">PCHCB_000495000</name>
</gene>
<sequence length="280" mass="33450">MNKKIYCLVTVVSYILLVVTIQCFTNNDDLNKYVKKNRSIHDKYEMNSIDINNNEAFKYRSLSECNVEDDYTLGSSTIQEPSDNKTTEITSNIKKPKRLKFFNIFKRDNKNKKHKAPSHSKVRIPYPYDQITEAPLDYGKFLPRITITVENVTREYIPRTSKDLRYLLRMKKKLEKKIEYKSEYKSEYKPEYKSENKPENKSEYEPENKSENKSEYKSEYEPENKSENKSENNKEFLPSVEFKLRNDTYNLDPEYQYNLSLLSRYKKTRGRQPSTDKQSE</sequence>
<organism evidence="3 4">
    <name type="scientific">Plasmodium chabaudi chabaudi</name>
    <dbReference type="NCBI Taxonomy" id="31271"/>
    <lineage>
        <taxon>Eukaryota</taxon>
        <taxon>Sar</taxon>
        <taxon>Alveolata</taxon>
        <taxon>Apicomplexa</taxon>
        <taxon>Aconoidasida</taxon>
        <taxon>Haemosporida</taxon>
        <taxon>Plasmodiidae</taxon>
        <taxon>Plasmodium</taxon>
        <taxon>Plasmodium (Vinckeia)</taxon>
    </lineage>
</organism>